<dbReference type="PANTHER" id="PTHR13355">
    <property type="entry name" value="GLUCOSAMINE 6-PHOSPHATE N-ACETYLTRANSFERASE"/>
    <property type="match status" value="1"/>
</dbReference>
<gene>
    <name evidence="2" type="ORF">MUK42_30402</name>
</gene>
<proteinExistence type="predicted"/>
<dbReference type="InterPro" id="IPR016181">
    <property type="entry name" value="Acyl_CoA_acyltransferase"/>
</dbReference>
<protein>
    <submittedName>
        <fullName evidence="2">Acetyltransferase (GNAT) family</fullName>
    </submittedName>
</protein>
<name>A0A9E7JYR7_9LILI</name>
<dbReference type="PANTHER" id="PTHR13355:SF15">
    <property type="entry name" value="GCN5-RELATED N-ACETYLTRANSFERASE 3, CHLOROPLASTIC"/>
    <property type="match status" value="1"/>
</dbReference>
<dbReference type="EMBL" id="CP097506">
    <property type="protein sequence ID" value="URD97260.1"/>
    <property type="molecule type" value="Genomic_DNA"/>
</dbReference>
<dbReference type="Proteomes" id="UP001055439">
    <property type="component" value="Chromosome 4"/>
</dbReference>
<dbReference type="Gene3D" id="3.40.630.30">
    <property type="match status" value="1"/>
</dbReference>
<reference evidence="2" key="1">
    <citation type="submission" date="2022-05" db="EMBL/GenBank/DDBJ databases">
        <title>The Musa troglodytarum L. genome provides insights into the mechanism of non-climacteric behaviour and enrichment of carotenoids.</title>
        <authorList>
            <person name="Wang J."/>
        </authorList>
    </citation>
    <scope>NUCLEOTIDE SEQUENCE</scope>
    <source>
        <tissue evidence="2">Leaf</tissue>
    </source>
</reference>
<evidence type="ECO:0000313" key="2">
    <source>
        <dbReference type="EMBL" id="URD97259.1"/>
    </source>
</evidence>
<dbReference type="SUPFAM" id="SSF55729">
    <property type="entry name" value="Acyl-CoA N-acyltransferases (Nat)"/>
    <property type="match status" value="1"/>
</dbReference>
<dbReference type="Pfam" id="PF00583">
    <property type="entry name" value="Acetyltransf_1"/>
    <property type="match status" value="1"/>
</dbReference>
<dbReference type="InterPro" id="IPR000182">
    <property type="entry name" value="GNAT_dom"/>
</dbReference>
<feature type="domain" description="N-acetyltransferase" evidence="1">
    <location>
        <begin position="91"/>
        <end position="250"/>
    </location>
</feature>
<organism evidence="2 3">
    <name type="scientific">Musa troglodytarum</name>
    <name type="common">fe'i banana</name>
    <dbReference type="NCBI Taxonomy" id="320322"/>
    <lineage>
        <taxon>Eukaryota</taxon>
        <taxon>Viridiplantae</taxon>
        <taxon>Streptophyta</taxon>
        <taxon>Embryophyta</taxon>
        <taxon>Tracheophyta</taxon>
        <taxon>Spermatophyta</taxon>
        <taxon>Magnoliopsida</taxon>
        <taxon>Liliopsida</taxon>
        <taxon>Zingiberales</taxon>
        <taxon>Musaceae</taxon>
        <taxon>Musa</taxon>
    </lineage>
</organism>
<dbReference type="AlphaFoldDB" id="A0A9E7JYR7"/>
<dbReference type="OrthoDB" id="2744543at2759"/>
<dbReference type="EMBL" id="CP097506">
    <property type="protein sequence ID" value="URD97259.1"/>
    <property type="molecule type" value="Genomic_DNA"/>
</dbReference>
<dbReference type="CDD" id="cd04301">
    <property type="entry name" value="NAT_SF"/>
    <property type="match status" value="1"/>
</dbReference>
<dbReference type="PROSITE" id="PS51186">
    <property type="entry name" value="GNAT"/>
    <property type="match status" value="1"/>
</dbReference>
<dbReference type="InterPro" id="IPR039143">
    <property type="entry name" value="GNPNAT1-like"/>
</dbReference>
<keyword evidence="3" id="KW-1185">Reference proteome</keyword>
<evidence type="ECO:0000259" key="1">
    <source>
        <dbReference type="PROSITE" id="PS51186"/>
    </source>
</evidence>
<dbReference type="GO" id="GO:0008080">
    <property type="term" value="F:N-acetyltransferase activity"/>
    <property type="evidence" value="ECO:0007669"/>
    <property type="project" value="TreeGrafter"/>
</dbReference>
<sequence length="259" mass="28029">MAVTCATLSSPVSASASACFSPACCPFSYSLNPSLNPQPKARKPPPPITISTNPSHVDPFQLRALLAAANHSCHRFPALAPDGRAESADPEKLRVALRHSSVVVSVFCRSKFLAEDGCGECRYDVSPFIFEKLFDRVMPAERDRRLVGFGRAVSDGGLTASIHDVVVIPSLQGRGIGRKILERITRIITGRGIYDISALCSENESLFFKACGFGEDCLGSITMTYTRTATEFLTNNQKIQPAGRMLLLVPPARVACHCK</sequence>
<accession>A0A9E7JYR7</accession>
<evidence type="ECO:0000313" key="3">
    <source>
        <dbReference type="Proteomes" id="UP001055439"/>
    </source>
</evidence>